<gene>
    <name evidence="1" type="ORF">SPSK_10923</name>
</gene>
<proteinExistence type="predicted"/>
<comment type="caution">
    <text evidence="1">The sequence shown here is derived from an EMBL/GenBank/DDBJ whole genome shotgun (WGS) entry which is preliminary data.</text>
</comment>
<sequence length="86" mass="9449">MVSVFPLGISEEVIQLPKEHLGRATGHSHSAAPGAVPNRVESYIVVMSIVVVGRSTEEYHTTVRAKQGNGRRPLQFGKWMTASHIR</sequence>
<dbReference type="KEGG" id="ssck:SPSK_10923"/>
<accession>A0A0F2M9Z7</accession>
<dbReference type="GeneID" id="27672433"/>
<dbReference type="VEuPathDB" id="FungiDB:SPSK_10923"/>
<protein>
    <submittedName>
        <fullName evidence="1">Uncharacterized protein</fullName>
    </submittedName>
</protein>
<evidence type="ECO:0000313" key="2">
    <source>
        <dbReference type="Proteomes" id="UP000033710"/>
    </source>
</evidence>
<name>A0A0F2M9Z7_SPOSC</name>
<organism evidence="1 2">
    <name type="scientific">Sporothrix schenckii 1099-18</name>
    <dbReference type="NCBI Taxonomy" id="1397361"/>
    <lineage>
        <taxon>Eukaryota</taxon>
        <taxon>Fungi</taxon>
        <taxon>Dikarya</taxon>
        <taxon>Ascomycota</taxon>
        <taxon>Pezizomycotina</taxon>
        <taxon>Sordariomycetes</taxon>
        <taxon>Sordariomycetidae</taxon>
        <taxon>Ophiostomatales</taxon>
        <taxon>Ophiostomataceae</taxon>
        <taxon>Sporothrix</taxon>
    </lineage>
</organism>
<dbReference type="Proteomes" id="UP000033710">
    <property type="component" value="Unassembled WGS sequence"/>
</dbReference>
<dbReference type="AlphaFoldDB" id="A0A0F2M9Z7"/>
<dbReference type="RefSeq" id="XP_016588326.1">
    <property type="nucleotide sequence ID" value="XM_016737156.1"/>
</dbReference>
<dbReference type="EMBL" id="AXCR01000007">
    <property type="protein sequence ID" value="KJR85650.1"/>
    <property type="molecule type" value="Genomic_DNA"/>
</dbReference>
<evidence type="ECO:0000313" key="1">
    <source>
        <dbReference type="EMBL" id="KJR85650.1"/>
    </source>
</evidence>
<reference evidence="1 2" key="2">
    <citation type="journal article" date="2015" name="Eukaryot. Cell">
        <title>Asexual propagation of a virulent clone complex in a human and feline outbreak of sporotrichosis.</title>
        <authorList>
            <person name="Teixeira Mde M."/>
            <person name="Rodrigues A.M."/>
            <person name="Tsui C.K."/>
            <person name="de Almeida L.G."/>
            <person name="Van Diepeningen A.D."/>
            <person name="van den Ende B.G."/>
            <person name="Fernandes G.F."/>
            <person name="Kano R."/>
            <person name="Hamelin R.C."/>
            <person name="Lopes-Bezerra L.M."/>
            <person name="Vasconcelos A.T."/>
            <person name="de Hoog S."/>
            <person name="de Camargo Z.P."/>
            <person name="Felipe M.S."/>
        </authorList>
    </citation>
    <scope>NUCLEOTIDE SEQUENCE [LARGE SCALE GENOMIC DNA]</scope>
    <source>
        <strain evidence="1 2">1099-18</strain>
    </source>
</reference>
<reference evidence="1 2" key="1">
    <citation type="journal article" date="2014" name="BMC Genomics">
        <title>Comparative genomics of the major fungal agents of human and animal Sporotrichosis: Sporothrix schenckii and Sporothrix brasiliensis.</title>
        <authorList>
            <person name="Teixeira M.M."/>
            <person name="de Almeida L.G."/>
            <person name="Kubitschek-Barreira P."/>
            <person name="Alves F.L."/>
            <person name="Kioshima E.S."/>
            <person name="Abadio A.K."/>
            <person name="Fernandes L."/>
            <person name="Derengowski L.S."/>
            <person name="Ferreira K.S."/>
            <person name="Souza R.C."/>
            <person name="Ruiz J.C."/>
            <person name="de Andrade N.C."/>
            <person name="Paes H.C."/>
            <person name="Nicola A.M."/>
            <person name="Albuquerque P."/>
            <person name="Gerber A.L."/>
            <person name="Martins V.P."/>
            <person name="Peconick L.D."/>
            <person name="Neto A.V."/>
            <person name="Chaucanez C.B."/>
            <person name="Silva P.A."/>
            <person name="Cunha O.L."/>
            <person name="de Oliveira F.F."/>
            <person name="dos Santos T.C."/>
            <person name="Barros A.L."/>
            <person name="Soares M.A."/>
            <person name="de Oliveira L.M."/>
            <person name="Marini M.M."/>
            <person name="Villalobos-Duno H."/>
            <person name="Cunha M.M."/>
            <person name="de Hoog S."/>
            <person name="da Silveira J.F."/>
            <person name="Henrissat B."/>
            <person name="Nino-Vega G.A."/>
            <person name="Cisalpino P.S."/>
            <person name="Mora-Montes H.M."/>
            <person name="Almeida S.R."/>
            <person name="Stajich J.E."/>
            <person name="Lopes-Bezerra L.M."/>
            <person name="Vasconcelos A.T."/>
            <person name="Felipe M.S."/>
        </authorList>
    </citation>
    <scope>NUCLEOTIDE SEQUENCE [LARGE SCALE GENOMIC DNA]</scope>
    <source>
        <strain evidence="1 2">1099-18</strain>
    </source>
</reference>